<sequence>MKPDVTLYKIHSWKLENMLGKRICIRIIGTVVKLGVKGFNNLNYINISENNNIKNILRNNEIFLKNIPEKYKEIKFNRRNTIHPNSTSYNFVDVILLTVDSLPQNIKYQYVGYAFLLYLQHINLSELFFRNF</sequence>
<reference evidence="1 2" key="1">
    <citation type="journal article" date="2002" name="Nature">
        <title>Genome sequence and comparative analysis of the model rodent malaria parasite Plasmodium yoelii yoelii.</title>
        <authorList>
            <person name="Carlton J.M."/>
            <person name="Angiuoli S.V."/>
            <person name="Suh B.B."/>
            <person name="Kooij T.W."/>
            <person name="Pertea M."/>
            <person name="Silva J.C."/>
            <person name="Ermolaeva M.D."/>
            <person name="Allen J.E."/>
            <person name="Selengut J.D."/>
            <person name="Koo H.L."/>
            <person name="Peterson J.D."/>
            <person name="Pop M."/>
            <person name="Kosack D.S."/>
            <person name="Shumway M.F."/>
            <person name="Bidwell S.L."/>
            <person name="Shallom S.J."/>
            <person name="van Aken S.E."/>
            <person name="Riedmuller S.B."/>
            <person name="Feldblyum T.V."/>
            <person name="Cho J.K."/>
            <person name="Quackenbush J."/>
            <person name="Sedegah M."/>
            <person name="Shoaibi A."/>
            <person name="Cummings L.M."/>
            <person name="Florens L."/>
            <person name="Yates J.R."/>
            <person name="Raine J.D."/>
            <person name="Sinden R.E."/>
            <person name="Harris M.A."/>
            <person name="Cunningham D.A."/>
            <person name="Preiser P.R."/>
            <person name="Bergman L.W."/>
            <person name="Vaidya A.B."/>
            <person name="van Lin L.H."/>
            <person name="Janse C.J."/>
            <person name="Waters A.P."/>
            <person name="Smith H.O."/>
            <person name="White O.R."/>
            <person name="Salzberg S.L."/>
            <person name="Venter J.C."/>
            <person name="Fraser C.M."/>
            <person name="Hoffman S.L."/>
            <person name="Gardner M.J."/>
            <person name="Carucci D.J."/>
        </authorList>
    </citation>
    <scope>NUCLEOTIDE SEQUENCE [LARGE SCALE GENOMIC DNA]</scope>
    <source>
        <strain evidence="1 2">17XNL</strain>
    </source>
</reference>
<comment type="caution">
    <text evidence="1">The sequence shown here is derived from an EMBL/GenBank/DDBJ whole genome shotgun (WGS) entry which is preliminary data.</text>
</comment>
<protein>
    <submittedName>
        <fullName evidence="1">Uncharacterized protein</fullName>
    </submittedName>
</protein>
<keyword evidence="2" id="KW-1185">Reference proteome</keyword>
<dbReference type="PaxDb" id="73239-Q7RB55"/>
<proteinExistence type="predicted"/>
<dbReference type="AlphaFoldDB" id="Q7RB55"/>
<dbReference type="Proteomes" id="UP000008553">
    <property type="component" value="Unassembled WGS sequence"/>
</dbReference>
<dbReference type="STRING" id="73239.Q7RB55"/>
<evidence type="ECO:0000313" key="1">
    <source>
        <dbReference type="EMBL" id="EAA18484.1"/>
    </source>
</evidence>
<dbReference type="InParanoid" id="Q7RB55"/>
<accession>Q7RB55</accession>
<dbReference type="EMBL" id="AABL01002107">
    <property type="protein sequence ID" value="EAA18484.1"/>
    <property type="molecule type" value="Genomic_DNA"/>
</dbReference>
<organism evidence="1 2">
    <name type="scientific">Plasmodium yoelii yoelii</name>
    <dbReference type="NCBI Taxonomy" id="73239"/>
    <lineage>
        <taxon>Eukaryota</taxon>
        <taxon>Sar</taxon>
        <taxon>Alveolata</taxon>
        <taxon>Apicomplexa</taxon>
        <taxon>Aconoidasida</taxon>
        <taxon>Haemosporida</taxon>
        <taxon>Plasmodiidae</taxon>
        <taxon>Plasmodium</taxon>
        <taxon>Plasmodium (Vinckeia)</taxon>
    </lineage>
</organism>
<evidence type="ECO:0000313" key="2">
    <source>
        <dbReference type="Proteomes" id="UP000008553"/>
    </source>
</evidence>
<gene>
    <name evidence="1" type="ORF">PY06293</name>
</gene>
<name>Q7RB55_PLAYO</name>